<sequence length="577" mass="65285">MHNIFLGLLRHHGLNALGLLSKKKSTSSRQKVSEAEEDESDTLEQVLEDFDSDDGGSDHEETESQASECVGDQVANQSPSVCEDASPAPEDDLSLAFGSMGLEYNTTLDAEQGIHDDQSELEPFMGFSEDSVAGCEEEEEELSDYEEVNQQYNNIFNKKKHLNILREVIRQAHLPSWIGRVPQTVGSSKGGKLKADEWVVLYEVMIIPAFILFFHRKGHLSCITDHEIVRNTLHLISILKIVRRFEVQDKDLGALKYHIKSYRHGLSELFTSLSVTPNLHMLLHIPQVVRVFGPAPYWTAWSFEATNGSLAKIPTNNHDKGSREYTILNKWTTGQNMRCVLPDLCKQLPKKTAANLSKFLSPKCTDGSASAYLREGRGGPTTLRYNPKKNETLDYDAHLLLLSRMKEIYGDKAILSTDVYKKSQHNEDKILISRWVNQMVSVKCHNVVYSTNKKNPGNSIVLYPIRISKHKKGFVWGKINEIFMTIVRRDGNIDQQIWIDISRYATLTAAHQRKHGFTDWPYSGFSVVYDREKKKDMVRLDEIVGHGASWENPQGCFGIKEPTLLIINLSKTSCTAT</sequence>
<dbReference type="AlphaFoldDB" id="F4RES3"/>
<dbReference type="HOGENOM" id="CLU_516855_0_0_1"/>
<gene>
    <name evidence="2" type="ORF">MELLADRAFT_61408</name>
</gene>
<reference evidence="3" key="1">
    <citation type="journal article" date="2011" name="Proc. Natl. Acad. Sci. U.S.A.">
        <title>Obligate biotrophy features unraveled by the genomic analysis of rust fungi.</title>
        <authorList>
            <person name="Duplessis S."/>
            <person name="Cuomo C.A."/>
            <person name="Lin Y.-C."/>
            <person name="Aerts A."/>
            <person name="Tisserant E."/>
            <person name="Veneault-Fourrey C."/>
            <person name="Joly D.L."/>
            <person name="Hacquard S."/>
            <person name="Amselem J."/>
            <person name="Cantarel B.L."/>
            <person name="Chiu R."/>
            <person name="Coutinho P.M."/>
            <person name="Feau N."/>
            <person name="Field M."/>
            <person name="Frey P."/>
            <person name="Gelhaye E."/>
            <person name="Goldberg J."/>
            <person name="Grabherr M.G."/>
            <person name="Kodira C.D."/>
            <person name="Kohler A."/>
            <person name="Kuees U."/>
            <person name="Lindquist E.A."/>
            <person name="Lucas S.M."/>
            <person name="Mago R."/>
            <person name="Mauceli E."/>
            <person name="Morin E."/>
            <person name="Murat C."/>
            <person name="Pangilinan J.L."/>
            <person name="Park R."/>
            <person name="Pearson M."/>
            <person name="Quesneville H."/>
            <person name="Rouhier N."/>
            <person name="Sakthikumar S."/>
            <person name="Salamov A.A."/>
            <person name="Schmutz J."/>
            <person name="Selles B."/>
            <person name="Shapiro H."/>
            <person name="Tanguay P."/>
            <person name="Tuskan G.A."/>
            <person name="Henrissat B."/>
            <person name="Van de Peer Y."/>
            <person name="Rouze P."/>
            <person name="Ellis J.G."/>
            <person name="Dodds P.N."/>
            <person name="Schein J.E."/>
            <person name="Zhong S."/>
            <person name="Hamelin R.C."/>
            <person name="Grigoriev I.V."/>
            <person name="Szabo L.J."/>
            <person name="Martin F."/>
        </authorList>
    </citation>
    <scope>NUCLEOTIDE SEQUENCE [LARGE SCALE GENOMIC DNA]</scope>
    <source>
        <strain evidence="3">98AG31 / pathotype 3-4-7</strain>
    </source>
</reference>
<dbReference type="EMBL" id="GL883098">
    <property type="protein sequence ID" value="EGG09229.1"/>
    <property type="molecule type" value="Genomic_DNA"/>
</dbReference>
<dbReference type="RefSeq" id="XP_007407589.1">
    <property type="nucleotide sequence ID" value="XM_007407527.1"/>
</dbReference>
<accession>F4RES3</accession>
<proteinExistence type="predicted"/>
<evidence type="ECO:0000256" key="1">
    <source>
        <dbReference type="SAM" id="MobiDB-lite"/>
    </source>
</evidence>
<keyword evidence="3" id="KW-1185">Reference proteome</keyword>
<dbReference type="OrthoDB" id="3247418at2759"/>
<evidence type="ECO:0000313" key="2">
    <source>
        <dbReference type="EMBL" id="EGG09229.1"/>
    </source>
</evidence>
<name>F4RES3_MELLP</name>
<dbReference type="VEuPathDB" id="FungiDB:MELLADRAFT_61408"/>
<feature type="compositionally biased region" description="Acidic residues" evidence="1">
    <location>
        <begin position="35"/>
        <end position="63"/>
    </location>
</feature>
<feature type="region of interest" description="Disordered" evidence="1">
    <location>
        <begin position="20"/>
        <end position="89"/>
    </location>
</feature>
<dbReference type="PANTHER" id="PTHR46579:SF1">
    <property type="entry name" value="F5_8 TYPE C DOMAIN-CONTAINING PROTEIN"/>
    <property type="match status" value="1"/>
</dbReference>
<dbReference type="KEGG" id="mlr:MELLADRAFT_61408"/>
<evidence type="ECO:0000313" key="3">
    <source>
        <dbReference type="Proteomes" id="UP000001072"/>
    </source>
</evidence>
<dbReference type="PANTHER" id="PTHR46579">
    <property type="entry name" value="F5/8 TYPE C DOMAIN-CONTAINING PROTEIN-RELATED"/>
    <property type="match status" value="1"/>
</dbReference>
<dbReference type="InParanoid" id="F4RES3"/>
<protein>
    <submittedName>
        <fullName evidence="2">Uncharacterized protein</fullName>
    </submittedName>
</protein>
<organism evidence="3">
    <name type="scientific">Melampsora larici-populina (strain 98AG31 / pathotype 3-4-7)</name>
    <name type="common">Poplar leaf rust fungus</name>
    <dbReference type="NCBI Taxonomy" id="747676"/>
    <lineage>
        <taxon>Eukaryota</taxon>
        <taxon>Fungi</taxon>
        <taxon>Dikarya</taxon>
        <taxon>Basidiomycota</taxon>
        <taxon>Pucciniomycotina</taxon>
        <taxon>Pucciniomycetes</taxon>
        <taxon>Pucciniales</taxon>
        <taxon>Melampsoraceae</taxon>
        <taxon>Melampsora</taxon>
    </lineage>
</organism>
<dbReference type="GeneID" id="18929725"/>
<dbReference type="Proteomes" id="UP000001072">
    <property type="component" value="Unassembled WGS sequence"/>
</dbReference>